<comment type="caution">
    <text evidence="1">The sequence shown here is derived from an EMBL/GenBank/DDBJ whole genome shotgun (WGS) entry which is preliminary data.</text>
</comment>
<evidence type="ECO:0000313" key="1">
    <source>
        <dbReference type="EMBL" id="GAH76524.1"/>
    </source>
</evidence>
<organism evidence="1">
    <name type="scientific">marine sediment metagenome</name>
    <dbReference type="NCBI Taxonomy" id="412755"/>
    <lineage>
        <taxon>unclassified sequences</taxon>
        <taxon>metagenomes</taxon>
        <taxon>ecological metagenomes</taxon>
    </lineage>
</organism>
<dbReference type="EMBL" id="BARU01042832">
    <property type="protein sequence ID" value="GAH76524.1"/>
    <property type="molecule type" value="Genomic_DNA"/>
</dbReference>
<evidence type="ECO:0008006" key="2">
    <source>
        <dbReference type="Google" id="ProtNLM"/>
    </source>
</evidence>
<accession>X1JDX7</accession>
<feature type="non-terminal residue" evidence="1">
    <location>
        <position position="37"/>
    </location>
</feature>
<dbReference type="InterPro" id="IPR029062">
    <property type="entry name" value="Class_I_gatase-like"/>
</dbReference>
<gene>
    <name evidence="1" type="ORF">S03H2_65725</name>
</gene>
<sequence length="37" mass="4273">MIEHLLGKEVDFIWHKEKNLAGYDCLILPGGFSYGDY</sequence>
<dbReference type="SUPFAM" id="SSF52317">
    <property type="entry name" value="Class I glutamine amidotransferase-like"/>
    <property type="match status" value="1"/>
</dbReference>
<proteinExistence type="predicted"/>
<dbReference type="AlphaFoldDB" id="X1JDX7"/>
<dbReference type="Gene3D" id="3.40.50.880">
    <property type="match status" value="1"/>
</dbReference>
<reference evidence="1" key="1">
    <citation type="journal article" date="2014" name="Front. Microbiol.">
        <title>High frequency of phylogenetically diverse reductive dehalogenase-homologous genes in deep subseafloor sedimentary metagenomes.</title>
        <authorList>
            <person name="Kawai M."/>
            <person name="Futagami T."/>
            <person name="Toyoda A."/>
            <person name="Takaki Y."/>
            <person name="Nishi S."/>
            <person name="Hori S."/>
            <person name="Arai W."/>
            <person name="Tsubouchi T."/>
            <person name="Morono Y."/>
            <person name="Uchiyama I."/>
            <person name="Ito T."/>
            <person name="Fujiyama A."/>
            <person name="Inagaki F."/>
            <person name="Takami H."/>
        </authorList>
    </citation>
    <scope>NUCLEOTIDE SEQUENCE</scope>
    <source>
        <strain evidence="1">Expedition CK06-06</strain>
    </source>
</reference>
<name>X1JDX7_9ZZZZ</name>
<protein>
    <recommendedName>
        <fullName evidence="2">Phosphoribosylformylglycinamidine synthase I</fullName>
    </recommendedName>
</protein>